<accession>A0A7X1KBJ7</accession>
<feature type="transmembrane region" description="Helical" evidence="7">
    <location>
        <begin position="28"/>
        <end position="46"/>
    </location>
</feature>
<feature type="transmembrane region" description="Helical" evidence="7">
    <location>
        <begin position="66"/>
        <end position="88"/>
    </location>
</feature>
<feature type="transmembrane region" description="Helical" evidence="7">
    <location>
        <begin position="100"/>
        <end position="122"/>
    </location>
</feature>
<evidence type="ECO:0000256" key="2">
    <source>
        <dbReference type="ARBA" id="ARBA00022448"/>
    </source>
</evidence>
<dbReference type="Pfam" id="PF00375">
    <property type="entry name" value="SDF"/>
    <property type="match status" value="1"/>
</dbReference>
<dbReference type="PANTHER" id="PTHR42865">
    <property type="entry name" value="PROTON/GLUTAMATE-ASPARTATE SYMPORTER"/>
    <property type="match status" value="1"/>
</dbReference>
<keyword evidence="3" id="KW-1003">Cell membrane</keyword>
<dbReference type="AlphaFoldDB" id="A0A7X1KBJ7"/>
<evidence type="ECO:0000256" key="6">
    <source>
        <dbReference type="ARBA" id="ARBA00023136"/>
    </source>
</evidence>
<gene>
    <name evidence="8" type="ORF">H7F49_06125</name>
</gene>
<dbReference type="PANTHER" id="PTHR42865:SF7">
    <property type="entry name" value="PROTON_GLUTAMATE-ASPARTATE SYMPORTER"/>
    <property type="match status" value="1"/>
</dbReference>
<organism evidence="8 9">
    <name type="scientific">Novosphingobium aerophilum</name>
    <dbReference type="NCBI Taxonomy" id="2839843"/>
    <lineage>
        <taxon>Bacteria</taxon>
        <taxon>Pseudomonadati</taxon>
        <taxon>Pseudomonadota</taxon>
        <taxon>Alphaproteobacteria</taxon>
        <taxon>Sphingomonadales</taxon>
        <taxon>Sphingomonadaceae</taxon>
        <taxon>Novosphingobium</taxon>
    </lineage>
</organism>
<dbReference type="GO" id="GO:0015293">
    <property type="term" value="F:symporter activity"/>
    <property type="evidence" value="ECO:0007669"/>
    <property type="project" value="UniProtKB-KW"/>
</dbReference>
<dbReference type="GO" id="GO:0005886">
    <property type="term" value="C:plasma membrane"/>
    <property type="evidence" value="ECO:0007669"/>
    <property type="project" value="UniProtKB-SubCell"/>
</dbReference>
<dbReference type="Gene3D" id="1.10.3860.10">
    <property type="entry name" value="Sodium:dicarboxylate symporter"/>
    <property type="match status" value="1"/>
</dbReference>
<feature type="transmembrane region" description="Helical" evidence="7">
    <location>
        <begin position="335"/>
        <end position="358"/>
    </location>
</feature>
<keyword evidence="5 7" id="KW-1133">Transmembrane helix</keyword>
<evidence type="ECO:0000256" key="7">
    <source>
        <dbReference type="SAM" id="Phobius"/>
    </source>
</evidence>
<comment type="caution">
    <text evidence="8">The sequence shown here is derived from an EMBL/GenBank/DDBJ whole genome shotgun (WGS) entry which is preliminary data.</text>
</comment>
<evidence type="ECO:0000256" key="3">
    <source>
        <dbReference type="ARBA" id="ARBA00022475"/>
    </source>
</evidence>
<keyword evidence="9" id="KW-1185">Reference proteome</keyword>
<evidence type="ECO:0000256" key="4">
    <source>
        <dbReference type="ARBA" id="ARBA00022692"/>
    </source>
</evidence>
<evidence type="ECO:0000313" key="9">
    <source>
        <dbReference type="Proteomes" id="UP000520156"/>
    </source>
</evidence>
<keyword evidence="6 7" id="KW-0472">Membrane</keyword>
<dbReference type="InterPro" id="IPR001991">
    <property type="entry name" value="Na-dicarboxylate_symporter"/>
</dbReference>
<keyword evidence="2" id="KW-0813">Transport</keyword>
<dbReference type="InterPro" id="IPR036458">
    <property type="entry name" value="Na:dicarbo_symporter_sf"/>
</dbReference>
<comment type="subcellular location">
    <subcellularLocation>
        <location evidence="1">Cell membrane</location>
        <topology evidence="1">Multi-pass membrane protein</topology>
    </subcellularLocation>
</comment>
<evidence type="ECO:0000256" key="1">
    <source>
        <dbReference type="ARBA" id="ARBA00004651"/>
    </source>
</evidence>
<keyword evidence="4 7" id="KW-0812">Transmembrane</keyword>
<dbReference type="PRINTS" id="PR00173">
    <property type="entry name" value="EDTRNSPORT"/>
</dbReference>
<dbReference type="Proteomes" id="UP000520156">
    <property type="component" value="Unassembled WGS sequence"/>
</dbReference>
<protein>
    <submittedName>
        <fullName evidence="8">Cation:dicarboxylase symporter family transporter</fullName>
    </submittedName>
</protein>
<feature type="transmembrane region" description="Helical" evidence="7">
    <location>
        <begin position="168"/>
        <end position="186"/>
    </location>
</feature>
<dbReference type="RefSeq" id="WP_185682696.1">
    <property type="nucleotide sequence ID" value="NZ_JACLAU010000006.1"/>
</dbReference>
<proteinExistence type="predicted"/>
<evidence type="ECO:0000313" key="8">
    <source>
        <dbReference type="EMBL" id="MBC2651273.1"/>
    </source>
</evidence>
<evidence type="ECO:0000256" key="5">
    <source>
        <dbReference type="ARBA" id="ARBA00022989"/>
    </source>
</evidence>
<sequence>MTDATRPDDAEPGDFAAMIPAVRVPATLTFAGLVGGFAVGLILAGQPGLSGVATGVEALGGLWLRGLQMTIIPLVASLIVLGVIQMVAAASAGAMARRTLGLFTLVLAIGTSLTALVIPPLLDRVPIPAGAVQALRTARDTPAKVPGLADFLNSLVPTNVIDAAARDAILPTVVFFTLLAAAITRLPALPRRQMSELFAAIAAAMLIVIGWVLRLAPVGVFALALGVAARSGGGAIAALAHYIVLVSGVGGVVLIASYGVAVTAGRLPLGAFARALLPVQAVAFSTQSSLASLPAMLAACRTLGVRAASAEFVLPLAVALFRATSPAMNLAVAIYVARLTGVALTPTVLITGVVMALLVSPSTVSLPGSISFISTIGPIALAMGVPVGPLGLLVAVEMLPDLMRTLGNVTMDVAVTAVLDRRGGTRAAAGRSDGAD</sequence>
<feature type="transmembrane region" description="Helical" evidence="7">
    <location>
        <begin position="198"/>
        <end position="227"/>
    </location>
</feature>
<feature type="transmembrane region" description="Helical" evidence="7">
    <location>
        <begin position="239"/>
        <end position="263"/>
    </location>
</feature>
<feature type="transmembrane region" description="Helical" evidence="7">
    <location>
        <begin position="370"/>
        <end position="396"/>
    </location>
</feature>
<reference evidence="8 9" key="1">
    <citation type="submission" date="2020-08" db="EMBL/GenBank/DDBJ databases">
        <title>The genome sequence of Novosphingobium flavum 4Y4.</title>
        <authorList>
            <person name="Liu Y."/>
        </authorList>
    </citation>
    <scope>NUCLEOTIDE SEQUENCE [LARGE SCALE GENOMIC DNA]</scope>
    <source>
        <strain evidence="8 9">4Y4</strain>
    </source>
</reference>
<dbReference type="EMBL" id="JACLAU010000006">
    <property type="protein sequence ID" value="MBC2651273.1"/>
    <property type="molecule type" value="Genomic_DNA"/>
</dbReference>
<dbReference type="SUPFAM" id="SSF118215">
    <property type="entry name" value="Proton glutamate symport protein"/>
    <property type="match status" value="1"/>
</dbReference>
<name>A0A7X1KBJ7_9SPHN</name>